<comment type="similarity">
    <text evidence="1 8 9">Belongs to the NAD synthetase family.</text>
</comment>
<comment type="pathway">
    <text evidence="8">Cofactor biosynthesis; NAD(+) biosynthesis; NAD(+) from deamido-NAD(+) (ammonia route): step 1/1.</text>
</comment>
<evidence type="ECO:0000256" key="7">
    <source>
        <dbReference type="ARBA" id="ARBA00023027"/>
    </source>
</evidence>
<feature type="binding site" evidence="8">
    <location>
        <position position="212"/>
    </location>
    <ligand>
        <name>ATP</name>
        <dbReference type="ChEBI" id="CHEBI:30616"/>
    </ligand>
</feature>
<reference evidence="12 13" key="1">
    <citation type="submission" date="2018-07" db="EMBL/GenBank/DDBJ databases">
        <title>Phylogenomic Insights into understanding Host Adaptation of Lactobacillus reuteri by a novel species, Lactobacillus spp. M31.</title>
        <authorList>
            <person name="Sharma S."/>
            <person name="Patil P."/>
            <person name="Korpole S."/>
            <person name="Patil P.B."/>
        </authorList>
    </citation>
    <scope>NUCLEOTIDE SEQUENCE [LARGE SCALE GENOMIC DNA]</scope>
    <source>
        <strain evidence="12 13">M31</strain>
    </source>
</reference>
<dbReference type="Proteomes" id="UP000704341">
    <property type="component" value="Unassembled WGS sequence"/>
</dbReference>
<dbReference type="InterPro" id="IPR022926">
    <property type="entry name" value="NH(3)-dep_NAD(+)_synth"/>
</dbReference>
<keyword evidence="3 8" id="KW-0479">Metal-binding</keyword>
<dbReference type="InterPro" id="IPR014729">
    <property type="entry name" value="Rossmann-like_a/b/a_fold"/>
</dbReference>
<dbReference type="Pfam" id="PF02540">
    <property type="entry name" value="NAD_synthase"/>
    <property type="match status" value="1"/>
</dbReference>
<dbReference type="SUPFAM" id="SSF52402">
    <property type="entry name" value="Adenine nucleotide alpha hydrolases-like"/>
    <property type="match status" value="1"/>
</dbReference>
<name>A0ABR8P748_9LACO</name>
<sequence length="275" mass="30744">MRKYQEEIIKTLQVKPRIDPQEEVQRRVKFMHDFLQKTGMKVLVLGISGGQDSTLAGRLAQLTIEQLRKETNDDAYKFIAVRLPYGEQADESDAMAAINDFIKPDRVMRVNIKPATDAMVDSLTVAGSQISDFNKGNIKARERMIVQYAIAGQFGGAVVGTDHAAEAVTGFYTKFGDGGADITPLAGLDKRQGKQLLKLLGAPAKLYDKTPTADLEEDKPMRPDEEALGVRYEEIDDYLEGRDVSSTAADKIEGWYTRTQHKRHLPIAPLDTWWK</sequence>
<dbReference type="EMBL" id="QORN01000018">
    <property type="protein sequence ID" value="MBD5806494.1"/>
    <property type="molecule type" value="Genomic_DNA"/>
</dbReference>
<dbReference type="Gene3D" id="3.40.50.620">
    <property type="entry name" value="HUPs"/>
    <property type="match status" value="1"/>
</dbReference>
<evidence type="ECO:0000259" key="11">
    <source>
        <dbReference type="Pfam" id="PF02540"/>
    </source>
</evidence>
<dbReference type="EC" id="6.3.1.5" evidence="8 10"/>
<evidence type="ECO:0000256" key="9">
    <source>
        <dbReference type="RuleBase" id="RU003811"/>
    </source>
</evidence>
<evidence type="ECO:0000256" key="5">
    <source>
        <dbReference type="ARBA" id="ARBA00022840"/>
    </source>
</evidence>
<dbReference type="GO" id="GO:0008795">
    <property type="term" value="F:NAD+ synthase activity"/>
    <property type="evidence" value="ECO:0007669"/>
    <property type="project" value="UniProtKB-EC"/>
</dbReference>
<dbReference type="InterPro" id="IPR003694">
    <property type="entry name" value="NAD_synthase"/>
</dbReference>
<keyword evidence="2 8" id="KW-0436">Ligase</keyword>
<evidence type="ECO:0000313" key="12">
    <source>
        <dbReference type="EMBL" id="MBD5806494.1"/>
    </source>
</evidence>
<comment type="function">
    <text evidence="8">Catalyzes the ATP-dependent amidation of deamido-NAD to form NAD. Uses ammonia as a nitrogen source.</text>
</comment>
<accession>A0ABR8P748</accession>
<evidence type="ECO:0000256" key="4">
    <source>
        <dbReference type="ARBA" id="ARBA00022741"/>
    </source>
</evidence>
<evidence type="ECO:0000256" key="10">
    <source>
        <dbReference type="RuleBase" id="RU003812"/>
    </source>
</evidence>
<gene>
    <name evidence="8" type="primary">nadE</name>
    <name evidence="12" type="ORF">DTK66_05095</name>
</gene>
<evidence type="ECO:0000256" key="1">
    <source>
        <dbReference type="ARBA" id="ARBA00005859"/>
    </source>
</evidence>
<feature type="binding site" description="in other chain" evidence="8">
    <location>
        <begin position="261"/>
        <end position="262"/>
    </location>
    <ligand>
        <name>deamido-NAD(+)</name>
        <dbReference type="ChEBI" id="CHEBI:58437"/>
        <note>ligand shared between two neighboring subunits</note>
    </ligand>
</feature>
<comment type="subunit">
    <text evidence="8">Homodimer.</text>
</comment>
<dbReference type="HAMAP" id="MF_00193">
    <property type="entry name" value="NadE_ammonia_dep"/>
    <property type="match status" value="1"/>
</dbReference>
<evidence type="ECO:0000256" key="8">
    <source>
        <dbReference type="HAMAP-Rule" id="MF_00193"/>
    </source>
</evidence>
<evidence type="ECO:0000256" key="2">
    <source>
        <dbReference type="ARBA" id="ARBA00022598"/>
    </source>
</evidence>
<feature type="binding site" evidence="8">
    <location>
        <position position="161"/>
    </location>
    <ligand>
        <name>ATP</name>
        <dbReference type="ChEBI" id="CHEBI:30616"/>
    </ligand>
</feature>
<dbReference type="PANTHER" id="PTHR23090">
    <property type="entry name" value="NH 3 /GLUTAMINE-DEPENDENT NAD + SYNTHETASE"/>
    <property type="match status" value="1"/>
</dbReference>
<feature type="binding site" evidence="8">
    <location>
        <begin position="46"/>
        <end position="53"/>
    </location>
    <ligand>
        <name>ATP</name>
        <dbReference type="ChEBI" id="CHEBI:30616"/>
    </ligand>
</feature>
<proteinExistence type="inferred from homology"/>
<keyword evidence="5 8" id="KW-0067">ATP-binding</keyword>
<feature type="binding site" evidence="8">
    <location>
        <position position="190"/>
    </location>
    <ligand>
        <name>ATP</name>
        <dbReference type="ChEBI" id="CHEBI:30616"/>
    </ligand>
</feature>
<comment type="caution">
    <text evidence="12">The sequence shown here is derived from an EMBL/GenBank/DDBJ whole genome shotgun (WGS) entry which is preliminary data.</text>
</comment>
<feature type="domain" description="NAD/GMP synthase" evidence="11">
    <location>
        <begin position="24"/>
        <end position="266"/>
    </location>
</feature>
<evidence type="ECO:0000313" key="13">
    <source>
        <dbReference type="Proteomes" id="UP000704341"/>
    </source>
</evidence>
<dbReference type="InterPro" id="IPR022310">
    <property type="entry name" value="NAD/GMP_synthase"/>
</dbReference>
<comment type="catalytic activity">
    <reaction evidence="8 10">
        <text>deamido-NAD(+) + NH4(+) + ATP = AMP + diphosphate + NAD(+) + H(+)</text>
        <dbReference type="Rhea" id="RHEA:21188"/>
        <dbReference type="ChEBI" id="CHEBI:15378"/>
        <dbReference type="ChEBI" id="CHEBI:28938"/>
        <dbReference type="ChEBI" id="CHEBI:30616"/>
        <dbReference type="ChEBI" id="CHEBI:33019"/>
        <dbReference type="ChEBI" id="CHEBI:57540"/>
        <dbReference type="ChEBI" id="CHEBI:58437"/>
        <dbReference type="ChEBI" id="CHEBI:456215"/>
        <dbReference type="EC" id="6.3.1.5"/>
    </reaction>
</comment>
<keyword evidence="13" id="KW-1185">Reference proteome</keyword>
<feature type="binding site" description="in other chain" evidence="8">
    <location>
        <position position="141"/>
    </location>
    <ligand>
        <name>deamido-NAD(+)</name>
        <dbReference type="ChEBI" id="CHEBI:58437"/>
        <note>ligand shared between two neighboring subunits</note>
    </ligand>
</feature>
<feature type="binding site" evidence="8">
    <location>
        <position position="52"/>
    </location>
    <ligand>
        <name>Mg(2+)</name>
        <dbReference type="ChEBI" id="CHEBI:18420"/>
    </ligand>
</feature>
<organism evidence="12 13">
    <name type="scientific">Limosilactobacillus walteri</name>
    <dbReference type="NCBI Taxonomy" id="2268022"/>
    <lineage>
        <taxon>Bacteria</taxon>
        <taxon>Bacillati</taxon>
        <taxon>Bacillota</taxon>
        <taxon>Bacilli</taxon>
        <taxon>Lactobacillales</taxon>
        <taxon>Lactobacillaceae</taxon>
        <taxon>Limosilactobacillus</taxon>
    </lineage>
</organism>
<feature type="binding site" evidence="8">
    <location>
        <position position="166"/>
    </location>
    <ligand>
        <name>Mg(2+)</name>
        <dbReference type="ChEBI" id="CHEBI:18420"/>
    </ligand>
</feature>
<dbReference type="NCBIfam" id="TIGR00552">
    <property type="entry name" value="nadE"/>
    <property type="match status" value="1"/>
</dbReference>
<keyword evidence="4 8" id="KW-0547">Nucleotide-binding</keyword>
<dbReference type="NCBIfam" id="NF001979">
    <property type="entry name" value="PRK00768.1"/>
    <property type="match status" value="1"/>
</dbReference>
<dbReference type="RefSeq" id="WP_191667965.1">
    <property type="nucleotide sequence ID" value="NZ_QORN01000018.1"/>
</dbReference>
<dbReference type="CDD" id="cd00553">
    <property type="entry name" value="NAD_synthase"/>
    <property type="match status" value="1"/>
</dbReference>
<feature type="binding site" evidence="8">
    <location>
        <position position="181"/>
    </location>
    <ligand>
        <name>deamido-NAD(+)</name>
        <dbReference type="ChEBI" id="CHEBI:58437"/>
        <note>ligand shared between two neighboring subunits</note>
    </ligand>
</feature>
<keyword evidence="6 8" id="KW-0460">Magnesium</keyword>
<evidence type="ECO:0000256" key="3">
    <source>
        <dbReference type="ARBA" id="ARBA00022723"/>
    </source>
</evidence>
<dbReference type="PANTHER" id="PTHR23090:SF7">
    <property type="entry name" value="NH(3)-DEPENDENT NAD(+) SYNTHETASE"/>
    <property type="match status" value="1"/>
</dbReference>
<feature type="binding site" description="in other chain" evidence="8">
    <location>
        <position position="174"/>
    </location>
    <ligand>
        <name>deamido-NAD(+)</name>
        <dbReference type="ChEBI" id="CHEBI:58437"/>
        <note>ligand shared between two neighboring subunits</note>
    </ligand>
</feature>
<evidence type="ECO:0000256" key="6">
    <source>
        <dbReference type="ARBA" id="ARBA00022842"/>
    </source>
</evidence>
<protein>
    <recommendedName>
        <fullName evidence="8 10">NH(3)-dependent NAD(+) synthetase</fullName>
        <ecNumber evidence="8 10">6.3.1.5</ecNumber>
    </recommendedName>
</protein>
<keyword evidence="7 8" id="KW-0520">NAD</keyword>